<accession>A0ACC7N6D1</accession>
<organism evidence="1 2">
    <name type="scientific">Paraburkholderia rhynchosiae</name>
    <dbReference type="NCBI Taxonomy" id="487049"/>
    <lineage>
        <taxon>Bacteria</taxon>
        <taxon>Pseudomonadati</taxon>
        <taxon>Pseudomonadota</taxon>
        <taxon>Betaproteobacteria</taxon>
        <taxon>Burkholderiales</taxon>
        <taxon>Burkholderiaceae</taxon>
        <taxon>Paraburkholderia</taxon>
    </lineage>
</organism>
<gene>
    <name evidence="1" type="ORF">PQR01_05995</name>
</gene>
<protein>
    <submittedName>
        <fullName evidence="1">Crp/Fnr family transcriptional regulator</fullName>
    </submittedName>
</protein>
<evidence type="ECO:0000313" key="1">
    <source>
        <dbReference type="EMBL" id="MFM0103037.1"/>
    </source>
</evidence>
<dbReference type="EMBL" id="JAQQDW010000007">
    <property type="protein sequence ID" value="MFM0103037.1"/>
    <property type="molecule type" value="Genomic_DNA"/>
</dbReference>
<name>A0ACC7N6D1_9BURK</name>
<dbReference type="Proteomes" id="UP001629235">
    <property type="component" value="Unassembled WGS sequence"/>
</dbReference>
<keyword evidence="2" id="KW-1185">Reference proteome</keyword>
<comment type="caution">
    <text evidence="1">The sequence shown here is derived from an EMBL/GenBank/DDBJ whole genome shotgun (WGS) entry which is preliminary data.</text>
</comment>
<reference evidence="1 2" key="1">
    <citation type="journal article" date="2024" name="Chem. Sci.">
        <title>Discovery of megapolipeptins by genome mining of a Burkholderiales bacteria collection.</title>
        <authorList>
            <person name="Paulo B.S."/>
            <person name="Recchia M.J.J."/>
            <person name="Lee S."/>
            <person name="Fergusson C.H."/>
            <person name="Romanowski S.B."/>
            <person name="Hernandez A."/>
            <person name="Krull N."/>
            <person name="Liu D.Y."/>
            <person name="Cavanagh H."/>
            <person name="Bos A."/>
            <person name="Gray C.A."/>
            <person name="Murphy B.T."/>
            <person name="Linington R.G."/>
            <person name="Eustaquio A.S."/>
        </authorList>
    </citation>
    <scope>NUCLEOTIDE SEQUENCE [LARGE SCALE GENOMIC DNA]</scope>
    <source>
        <strain evidence="1 2">RL18-126-BIB-B</strain>
    </source>
</reference>
<evidence type="ECO:0000313" key="2">
    <source>
        <dbReference type="Proteomes" id="UP001629235"/>
    </source>
</evidence>
<proteinExistence type="predicted"/>
<sequence>MCGSLQEKSCSHNELQCDRFRSPYHAFMHLFFPDIRHAVRWAQSSAIFCLQDVTVVTDIHAKCAYCLCESKPGKNNQEMSTEDGTINTGPLKATDLLKQQKLLRNVADDVIEETSRHIRYRRFSKREFVVHKGDAGSSLLMLMSGRLQVIALSEDGREVGLNFVEPGDYFGELSIIDGGPRSASIIATTESVVGFLPKPQAQELFYRNPAVVEALLQRLCRTIRQASNYRSMLGLTRAYSRVYSVLEASMRKSAGDLLTIENLPNQQAIAIMANVSRETVSRAIRSLIDGQVVERDYRRLIVRNAAMLAKLARGEAELQLRAKAMGEGTDAQPPGIS</sequence>